<evidence type="ECO:0008006" key="3">
    <source>
        <dbReference type="Google" id="ProtNLM"/>
    </source>
</evidence>
<name>A0A6C0DVG0_9ZZZZ</name>
<accession>A0A6C0DVG0</accession>
<protein>
    <recommendedName>
        <fullName evidence="3">PI-PLC Y-box domain-containing protein</fullName>
    </recommendedName>
</protein>
<keyword evidence="1" id="KW-0472">Membrane</keyword>
<keyword evidence="1" id="KW-1133">Transmembrane helix</keyword>
<keyword evidence="1" id="KW-0812">Transmembrane</keyword>
<sequence length="437" mass="49346">MFLNDWPFADNLVANLITYLGVIALITAITLLSYNAISKTNVQDSTSDAKLEINYKNQVQVLSDTYNPVASARRPVTDILSTNVMPEAEQCFVNFYSLGCRYTGYIGPMNEGYWDPDLSVQTSVKAGCRTFVLEIDYLDECKGETIQYFPRIVVRDAQGKMRIKYNSNRPICNSPQYSNIRDVCDKINFYAFADSCQNATDPVVIVLYFLRQPPGSYKSKTVLDYYSNVAKALAPFQNRLLNNELDGGTYYRQKQEGRLLMNNIKEYSGKVLIFSNANTTGFRDTQIYSPNEDLDFLTNLRLLYTQTKLGVTENSGAAPFGILETAEDFMIIPPDRTDEVAEATKLRWTICFSQDPSTPVTKDTYNKITSTFGVHCVPIMMFDTIASDFMFKDDTFKTYSFIPKPEPLRYIKPPVVIPAEPNPSTNANQGLLRAPTV</sequence>
<reference evidence="2" key="1">
    <citation type="journal article" date="2020" name="Nature">
        <title>Giant virus diversity and host interactions through global metagenomics.</title>
        <authorList>
            <person name="Schulz F."/>
            <person name="Roux S."/>
            <person name="Paez-Espino D."/>
            <person name="Jungbluth S."/>
            <person name="Walsh D.A."/>
            <person name="Denef V.J."/>
            <person name="McMahon K.D."/>
            <person name="Konstantinidis K.T."/>
            <person name="Eloe-Fadrosh E.A."/>
            <person name="Kyrpides N.C."/>
            <person name="Woyke T."/>
        </authorList>
    </citation>
    <scope>NUCLEOTIDE SEQUENCE</scope>
    <source>
        <strain evidence="2">GVMAG-M-3300023174-60</strain>
    </source>
</reference>
<dbReference type="AlphaFoldDB" id="A0A6C0DVG0"/>
<feature type="transmembrane region" description="Helical" evidence="1">
    <location>
        <begin position="12"/>
        <end position="34"/>
    </location>
</feature>
<organism evidence="2">
    <name type="scientific">viral metagenome</name>
    <dbReference type="NCBI Taxonomy" id="1070528"/>
    <lineage>
        <taxon>unclassified sequences</taxon>
        <taxon>metagenomes</taxon>
        <taxon>organismal metagenomes</taxon>
    </lineage>
</organism>
<dbReference type="EMBL" id="MN739677">
    <property type="protein sequence ID" value="QHT20452.1"/>
    <property type="molecule type" value="Genomic_DNA"/>
</dbReference>
<evidence type="ECO:0000256" key="1">
    <source>
        <dbReference type="SAM" id="Phobius"/>
    </source>
</evidence>
<evidence type="ECO:0000313" key="2">
    <source>
        <dbReference type="EMBL" id="QHT20452.1"/>
    </source>
</evidence>
<proteinExistence type="predicted"/>